<reference evidence="1" key="1">
    <citation type="submission" date="2014-09" db="EMBL/GenBank/DDBJ databases">
        <authorList>
            <person name="Magalhaes I.L.F."/>
            <person name="Oliveira U."/>
            <person name="Santos F.R."/>
            <person name="Vidigal T.H.D.A."/>
            <person name="Brescovit A.D."/>
            <person name="Santos A.J."/>
        </authorList>
    </citation>
    <scope>NUCLEOTIDE SEQUENCE</scope>
    <source>
        <tissue evidence="1">Shoot tissue taken approximately 20 cm above the soil surface</tissue>
    </source>
</reference>
<organism evidence="1">
    <name type="scientific">Arundo donax</name>
    <name type="common">Giant reed</name>
    <name type="synonym">Donax arundinaceus</name>
    <dbReference type="NCBI Taxonomy" id="35708"/>
    <lineage>
        <taxon>Eukaryota</taxon>
        <taxon>Viridiplantae</taxon>
        <taxon>Streptophyta</taxon>
        <taxon>Embryophyta</taxon>
        <taxon>Tracheophyta</taxon>
        <taxon>Spermatophyta</taxon>
        <taxon>Magnoliopsida</taxon>
        <taxon>Liliopsida</taxon>
        <taxon>Poales</taxon>
        <taxon>Poaceae</taxon>
        <taxon>PACMAD clade</taxon>
        <taxon>Arundinoideae</taxon>
        <taxon>Arundineae</taxon>
        <taxon>Arundo</taxon>
    </lineage>
</organism>
<sequence>MNFAVTSRFLQASRKMTIGFCIR</sequence>
<protein>
    <submittedName>
        <fullName evidence="1">Uncharacterized protein</fullName>
    </submittedName>
</protein>
<name>A0A0A9AWT0_ARUDO</name>
<proteinExistence type="predicted"/>
<evidence type="ECO:0000313" key="1">
    <source>
        <dbReference type="EMBL" id="JAD51542.1"/>
    </source>
</evidence>
<dbReference type="EMBL" id="GBRH01246353">
    <property type="protein sequence ID" value="JAD51542.1"/>
    <property type="molecule type" value="Transcribed_RNA"/>
</dbReference>
<reference evidence="1" key="2">
    <citation type="journal article" date="2015" name="Data Brief">
        <title>Shoot transcriptome of the giant reed, Arundo donax.</title>
        <authorList>
            <person name="Barrero R.A."/>
            <person name="Guerrero F.D."/>
            <person name="Moolhuijzen P."/>
            <person name="Goolsby J.A."/>
            <person name="Tidwell J."/>
            <person name="Bellgard S.E."/>
            <person name="Bellgard M.I."/>
        </authorList>
    </citation>
    <scope>NUCLEOTIDE SEQUENCE</scope>
    <source>
        <tissue evidence="1">Shoot tissue taken approximately 20 cm above the soil surface</tissue>
    </source>
</reference>
<accession>A0A0A9AWT0</accession>
<dbReference type="AlphaFoldDB" id="A0A0A9AWT0"/>